<proteinExistence type="predicted"/>
<reference evidence="1 2" key="1">
    <citation type="submission" date="2017-03" db="EMBL/GenBank/DDBJ databases">
        <title>WGS assembly of Porphyra umbilicalis.</title>
        <authorList>
            <person name="Brawley S.H."/>
            <person name="Blouin N.A."/>
            <person name="Ficko-Blean E."/>
            <person name="Wheeler G.L."/>
            <person name="Lohr M."/>
            <person name="Goodson H.V."/>
            <person name="Jenkins J.W."/>
            <person name="Blaby-Haas C.E."/>
            <person name="Helliwell K.E."/>
            <person name="Chan C."/>
            <person name="Marriage T."/>
            <person name="Bhattacharya D."/>
            <person name="Klein A.S."/>
            <person name="Badis Y."/>
            <person name="Brodie J."/>
            <person name="Cao Y."/>
            <person name="Collen J."/>
            <person name="Dittami S.M."/>
            <person name="Gachon C.M."/>
            <person name="Green B.R."/>
            <person name="Karpowicz S."/>
            <person name="Kim J.W."/>
            <person name="Kudahl U."/>
            <person name="Lin S."/>
            <person name="Michel G."/>
            <person name="Mittag M."/>
            <person name="Olson B.J."/>
            <person name="Pangilinan J."/>
            <person name="Peng Y."/>
            <person name="Qiu H."/>
            <person name="Shu S."/>
            <person name="Singer J.T."/>
            <person name="Smith A.G."/>
            <person name="Sprecher B.N."/>
            <person name="Wagner V."/>
            <person name="Wang W."/>
            <person name="Wang Z.-Y."/>
            <person name="Yan J."/>
            <person name="Yarish C."/>
            <person name="Zoeuner-Riek S."/>
            <person name="Zhuang Y."/>
            <person name="Zou Y."/>
            <person name="Lindquist E.A."/>
            <person name="Grimwood J."/>
            <person name="Barry K."/>
            <person name="Rokhsar D.S."/>
            <person name="Schmutz J."/>
            <person name="Stiller J.W."/>
            <person name="Grossman A.R."/>
            <person name="Prochnik S.E."/>
        </authorList>
    </citation>
    <scope>NUCLEOTIDE SEQUENCE [LARGE SCALE GENOMIC DNA]</scope>
    <source>
        <strain evidence="1">4086291</strain>
    </source>
</reference>
<sequence>MTLHNGDWCLPRLEYPEQATYTARDCARDLQKSLSIEPAVASYFQVVAELMPEGGDCTSSFYNQDGVRLTLLAAPSEFFAEYELPPHARWVPVEEFRDAVESPYGSWLYSCAQHAALVFADLLVVDDVRTVAQDPRRDVWWTHRACAFLMSVVRGLHLEPLSYATRVPWLTSAELFSVRTSGGFYYLKAPSPGCEVAVTEFLSRIFSEDTLRVVAVNASLNCFVAEGFDRLSRGPDDEVNVARAWGAMQLRSIHFSEELQQVGVPDYSPAVLSLLVDGLVQDPSVAAALEGEMSTVDFLRGARLVCAKLEASALPVSLVHGDLTMGNVGRKRDGGLLIFDWEYAFLSHPFCHSYHSRDLLRSPEVRRAYLDCWSALVCLEQAEAELAAAAVVGGLATLQWHVALLPACRRMLHNTHVRAIRYYVSQLLDALRSL</sequence>
<name>A0A1X6P1D6_PORUM</name>
<dbReference type="EMBL" id="KV918938">
    <property type="protein sequence ID" value="OSX74637.1"/>
    <property type="molecule type" value="Genomic_DNA"/>
</dbReference>
<evidence type="ECO:0000313" key="1">
    <source>
        <dbReference type="EMBL" id="OSX74637.1"/>
    </source>
</evidence>
<protein>
    <submittedName>
        <fullName evidence="1">Uncharacterized protein</fullName>
    </submittedName>
</protein>
<keyword evidence="2" id="KW-1185">Reference proteome</keyword>
<dbReference type="AlphaFoldDB" id="A0A1X6P1D6"/>
<gene>
    <name evidence="1" type="ORF">BU14_0277s0009</name>
</gene>
<dbReference type="SUPFAM" id="SSF56112">
    <property type="entry name" value="Protein kinase-like (PK-like)"/>
    <property type="match status" value="1"/>
</dbReference>
<dbReference type="InterPro" id="IPR011009">
    <property type="entry name" value="Kinase-like_dom_sf"/>
</dbReference>
<organism evidence="1 2">
    <name type="scientific">Porphyra umbilicalis</name>
    <name type="common">Purple laver</name>
    <name type="synonym">Red alga</name>
    <dbReference type="NCBI Taxonomy" id="2786"/>
    <lineage>
        <taxon>Eukaryota</taxon>
        <taxon>Rhodophyta</taxon>
        <taxon>Bangiophyceae</taxon>
        <taxon>Bangiales</taxon>
        <taxon>Bangiaceae</taxon>
        <taxon>Porphyra</taxon>
    </lineage>
</organism>
<accession>A0A1X6P1D6</accession>
<dbReference type="Proteomes" id="UP000218209">
    <property type="component" value="Unassembled WGS sequence"/>
</dbReference>
<evidence type="ECO:0000313" key="2">
    <source>
        <dbReference type="Proteomes" id="UP000218209"/>
    </source>
</evidence>
<dbReference type="OrthoDB" id="10267235at2759"/>